<sequence>MPTISFVVIAYNVERYIADCLHSLQAQTHNDFEVIVVDDASTDNTKSIIESTIQGDNRFTLISKEHNEGAHLARRTGVAHTTGRYVIFVDGDDRMQDTACEVLSVVAANRDFNILRFGRSLVPHGDANERTALQEERVFNLTTEDMHSSDVLKSVFSEDFAVRNTWSLIDCMFDGDFARQGFAAMTSESLGRMQDSYEFFVLASRAQSMMFFTEYRALRYNFGAGVSGSGLETIQKFDRGQTGIRASMNAVLQYAAAAESDDMARCAQWYKHTVLGIVGREWVMRLTETDQIAGMRSLRHEWGDENAAYMLLDPLTARARWFVEHEAIPSDDDPYTRWTMLFDALDLHEVSDPLIQQRIDDYRLLRQELIDRGQRQQEELQRQQQITEQQRLLKSGSLLRRVVDRCLPEGSTRRRILRASAHRILRR</sequence>
<dbReference type="PANTHER" id="PTHR22916:SF3">
    <property type="entry name" value="UDP-GLCNAC:BETAGAL BETA-1,3-N-ACETYLGLUCOSAMINYLTRANSFERASE-LIKE PROTEIN 1"/>
    <property type="match status" value="1"/>
</dbReference>
<keyword evidence="2" id="KW-0328">Glycosyltransferase</keyword>
<name>A0A087DEE8_9BIFI</name>
<dbReference type="GO" id="GO:0016758">
    <property type="term" value="F:hexosyltransferase activity"/>
    <property type="evidence" value="ECO:0007669"/>
    <property type="project" value="UniProtKB-ARBA"/>
</dbReference>
<dbReference type="CDD" id="cd00761">
    <property type="entry name" value="Glyco_tranf_GTA_type"/>
    <property type="match status" value="1"/>
</dbReference>
<dbReference type="Pfam" id="PF00535">
    <property type="entry name" value="Glycos_transf_2"/>
    <property type="match status" value="1"/>
</dbReference>
<dbReference type="STRING" id="1437607.BISA_1722"/>
<evidence type="ECO:0000313" key="2">
    <source>
        <dbReference type="EMBL" id="KFI93898.1"/>
    </source>
</evidence>
<evidence type="ECO:0000259" key="1">
    <source>
        <dbReference type="Pfam" id="PF00535"/>
    </source>
</evidence>
<dbReference type="InterPro" id="IPR029044">
    <property type="entry name" value="Nucleotide-diphossugar_trans"/>
</dbReference>
<dbReference type="OrthoDB" id="3183633at2"/>
<protein>
    <submittedName>
        <fullName evidence="2">Glycosyltransferase, group 2 family protein</fullName>
        <ecNumber evidence="2">2.4.1.293</ecNumber>
    </submittedName>
</protein>
<dbReference type="RefSeq" id="WP_033889934.1">
    <property type="nucleotide sequence ID" value="NZ_JDUT01000009.1"/>
</dbReference>
<dbReference type="AlphaFoldDB" id="A0A087DEE8"/>
<keyword evidence="2" id="KW-0808">Transferase</keyword>
<evidence type="ECO:0000313" key="3">
    <source>
        <dbReference type="Proteomes" id="UP000029066"/>
    </source>
</evidence>
<dbReference type="Gene3D" id="3.90.550.10">
    <property type="entry name" value="Spore Coat Polysaccharide Biosynthesis Protein SpsA, Chain A"/>
    <property type="match status" value="1"/>
</dbReference>
<reference evidence="2 3" key="1">
    <citation type="submission" date="2014-03" db="EMBL/GenBank/DDBJ databases">
        <title>Genomics of Bifidobacteria.</title>
        <authorList>
            <person name="Ventura M."/>
            <person name="Milani C."/>
            <person name="Lugli G.A."/>
        </authorList>
    </citation>
    <scope>NUCLEOTIDE SEQUENCE [LARGE SCALE GENOMIC DNA]</scope>
    <source>
        <strain evidence="2 3">DSM 23967</strain>
    </source>
</reference>
<feature type="domain" description="Glycosyltransferase 2-like" evidence="1">
    <location>
        <begin position="5"/>
        <end position="103"/>
    </location>
</feature>
<dbReference type="Proteomes" id="UP000029066">
    <property type="component" value="Unassembled WGS sequence"/>
</dbReference>
<dbReference type="SUPFAM" id="SSF53448">
    <property type="entry name" value="Nucleotide-diphospho-sugar transferases"/>
    <property type="match status" value="1"/>
</dbReference>
<accession>A0A087DEE8</accession>
<proteinExistence type="predicted"/>
<dbReference type="EC" id="2.4.1.293" evidence="2"/>
<comment type="caution">
    <text evidence="2">The sequence shown here is derived from an EMBL/GenBank/DDBJ whole genome shotgun (WGS) entry which is preliminary data.</text>
</comment>
<dbReference type="PANTHER" id="PTHR22916">
    <property type="entry name" value="GLYCOSYLTRANSFERASE"/>
    <property type="match status" value="1"/>
</dbReference>
<organism evidence="2 3">
    <name type="scientific">Bifidobacterium saguini DSM 23967</name>
    <dbReference type="NCBI Taxonomy" id="1437607"/>
    <lineage>
        <taxon>Bacteria</taxon>
        <taxon>Bacillati</taxon>
        <taxon>Actinomycetota</taxon>
        <taxon>Actinomycetes</taxon>
        <taxon>Bifidobacteriales</taxon>
        <taxon>Bifidobacteriaceae</taxon>
        <taxon>Bifidobacterium</taxon>
    </lineage>
</organism>
<dbReference type="InterPro" id="IPR001173">
    <property type="entry name" value="Glyco_trans_2-like"/>
</dbReference>
<dbReference type="EMBL" id="JGZN01000004">
    <property type="protein sequence ID" value="KFI93898.1"/>
    <property type="molecule type" value="Genomic_DNA"/>
</dbReference>
<gene>
    <name evidence="2" type="ORF">BISA_1722</name>
</gene>